<dbReference type="Pfam" id="PF11951">
    <property type="entry name" value="Fungal_trans_2"/>
    <property type="match status" value="1"/>
</dbReference>
<dbReference type="GO" id="GO:0000981">
    <property type="term" value="F:DNA-binding transcription factor activity, RNA polymerase II-specific"/>
    <property type="evidence" value="ECO:0007669"/>
    <property type="project" value="InterPro"/>
</dbReference>
<sequence>MTVPPEDPVHDTGATTAPPKKRRRRTGAGGAQDDCFTCRKRAVACDRKRPYCTPCIQIGKDCSGYKTTLTWGVGVASRGKLRGLSSPVASRKPDAGDSGTAKGVAKRRKSSLLGTAVDSAATPKPSTSNPASSQAPASPPTNETSYPPLSIPIPPPQLQDGWHVPGFLNHRRMVSGSSPPDRLQTAFSPSFEHDAYPMSAMSMSSYADEWNSPNEFPHTPAAPIYADHHQNMESYLDIPSLHSGTDSYPQSLSSSIDSLHSAGSGHNIENIEPTQISSFSNALFSEDFLNAEIQQQEDCNTNDEVSLVHSSFNQPFFFVSPRLQSLISYYDKHICPFLVAFDSPDNPYRMHIINLSTQNEGLQHAIAALATNNMRMRQIENRKTGFVSEIMGGFDSNDLTQPTAEESCYKQVSIEQLNMQLADPRAAHDDSVLATLLVLCLFHVCDTGFSKFKTQLAGVQKLMSMRDPNTKSIFTDWVEMFFTWFDVMTSAVNDREAQVQSDSMDMLNFNSNLGALEQFSGCDGRLFKLIARLGRLNLLSQGRPVSPQRGRDRPRAQSVLYQGREGKWPMGKADRYMSAMDYKFVDGNGWGSPIIPEDDSDFPADDPSRPAFDDRREFWAEWHDIRIRLTQWQMDFSTMPSAPDSQSDPARLAAEQRDLLHISESFRYSALLYVTRLAYPFLPSAATQFQHTVSLVLHHITALPITSCVNKFLLWPLFIAGTECVDESHRDLIRARCIEIQRESGFFNNISCLEVLERVWMDEDVRLGPEMEIHARRRDSEPPMGCRGRQAFRWRRAMDRVDGEYIMI</sequence>
<gene>
    <name evidence="5" type="ORF">WHR41_05993</name>
</gene>
<dbReference type="PROSITE" id="PS50048">
    <property type="entry name" value="ZN2_CY6_FUNGAL_2"/>
    <property type="match status" value="1"/>
</dbReference>
<protein>
    <recommendedName>
        <fullName evidence="4">Zn(2)-C6 fungal-type domain-containing protein</fullName>
    </recommendedName>
</protein>
<dbReference type="InterPro" id="IPR021858">
    <property type="entry name" value="Fun_TF"/>
</dbReference>
<evidence type="ECO:0000313" key="6">
    <source>
        <dbReference type="Proteomes" id="UP000803884"/>
    </source>
</evidence>
<keyword evidence="6" id="KW-1185">Reference proteome</keyword>
<organism evidence="5 6">
    <name type="scientific">Cladosporium halotolerans</name>
    <dbReference type="NCBI Taxonomy" id="1052096"/>
    <lineage>
        <taxon>Eukaryota</taxon>
        <taxon>Fungi</taxon>
        <taxon>Dikarya</taxon>
        <taxon>Ascomycota</taxon>
        <taxon>Pezizomycotina</taxon>
        <taxon>Dothideomycetes</taxon>
        <taxon>Dothideomycetidae</taxon>
        <taxon>Cladosporiales</taxon>
        <taxon>Cladosporiaceae</taxon>
        <taxon>Cladosporium</taxon>
    </lineage>
</organism>
<evidence type="ECO:0000313" key="5">
    <source>
        <dbReference type="EMBL" id="KAL1585611.1"/>
    </source>
</evidence>
<dbReference type="Gene3D" id="4.10.240.10">
    <property type="entry name" value="Zn(2)-C6 fungal-type DNA-binding domain"/>
    <property type="match status" value="1"/>
</dbReference>
<feature type="domain" description="Zn(2)-C6 fungal-type" evidence="4">
    <location>
        <begin position="34"/>
        <end position="63"/>
    </location>
</feature>
<evidence type="ECO:0000256" key="3">
    <source>
        <dbReference type="SAM" id="MobiDB-lite"/>
    </source>
</evidence>
<comment type="caution">
    <text evidence="5">The sequence shown here is derived from an EMBL/GenBank/DDBJ whole genome shotgun (WGS) entry which is preliminary data.</text>
</comment>
<dbReference type="PANTHER" id="PTHR37534">
    <property type="entry name" value="TRANSCRIPTIONAL ACTIVATOR PROTEIN UGA3"/>
    <property type="match status" value="1"/>
</dbReference>
<proteinExistence type="predicted"/>
<dbReference type="PANTHER" id="PTHR37534:SF15">
    <property type="entry name" value="ZN(II)2CYS6 TRANSCRIPTION FACTOR (EUROFUNG)"/>
    <property type="match status" value="1"/>
</dbReference>
<accession>A0AB34KPD2</accession>
<feature type="region of interest" description="Disordered" evidence="3">
    <location>
        <begin position="1"/>
        <end position="33"/>
    </location>
</feature>
<dbReference type="GO" id="GO:0045944">
    <property type="term" value="P:positive regulation of transcription by RNA polymerase II"/>
    <property type="evidence" value="ECO:0007669"/>
    <property type="project" value="TreeGrafter"/>
</dbReference>
<dbReference type="RefSeq" id="XP_069228717.1">
    <property type="nucleotide sequence ID" value="XM_069374598.1"/>
</dbReference>
<dbReference type="InterPro" id="IPR001138">
    <property type="entry name" value="Zn2Cys6_DnaBD"/>
</dbReference>
<name>A0AB34KPD2_9PEZI</name>
<dbReference type="Proteomes" id="UP000803884">
    <property type="component" value="Unassembled WGS sequence"/>
</dbReference>
<reference evidence="5 6" key="1">
    <citation type="journal article" date="2020" name="Microbiol. Resour. Announc.">
        <title>Draft Genome Sequence of a Cladosporium Species Isolated from the Mesophotic Ascidian Didemnum maculosum.</title>
        <authorList>
            <person name="Gioti A."/>
            <person name="Siaperas R."/>
            <person name="Nikolaivits E."/>
            <person name="Le Goff G."/>
            <person name="Ouazzani J."/>
            <person name="Kotoulas G."/>
            <person name="Topakas E."/>
        </authorList>
    </citation>
    <scope>NUCLEOTIDE SEQUENCE [LARGE SCALE GENOMIC DNA]</scope>
    <source>
        <strain evidence="5 6">TM138-S3</strain>
    </source>
</reference>
<dbReference type="GO" id="GO:0008270">
    <property type="term" value="F:zinc ion binding"/>
    <property type="evidence" value="ECO:0007669"/>
    <property type="project" value="InterPro"/>
</dbReference>
<dbReference type="GO" id="GO:0005634">
    <property type="term" value="C:nucleus"/>
    <property type="evidence" value="ECO:0007669"/>
    <property type="project" value="UniProtKB-SubCell"/>
</dbReference>
<dbReference type="SUPFAM" id="SSF57701">
    <property type="entry name" value="Zn2/Cys6 DNA-binding domain"/>
    <property type="match status" value="1"/>
</dbReference>
<dbReference type="AlphaFoldDB" id="A0AB34KPD2"/>
<feature type="region of interest" description="Disordered" evidence="3">
    <location>
        <begin position="84"/>
        <end position="155"/>
    </location>
</feature>
<dbReference type="GO" id="GO:0000976">
    <property type="term" value="F:transcription cis-regulatory region binding"/>
    <property type="evidence" value="ECO:0007669"/>
    <property type="project" value="TreeGrafter"/>
</dbReference>
<dbReference type="Pfam" id="PF00172">
    <property type="entry name" value="Zn_clus"/>
    <property type="match status" value="1"/>
</dbReference>
<evidence type="ECO:0000256" key="2">
    <source>
        <dbReference type="ARBA" id="ARBA00023242"/>
    </source>
</evidence>
<keyword evidence="2" id="KW-0539">Nucleus</keyword>
<evidence type="ECO:0000259" key="4">
    <source>
        <dbReference type="PROSITE" id="PS50048"/>
    </source>
</evidence>
<comment type="subcellular location">
    <subcellularLocation>
        <location evidence="1">Nucleus</location>
    </subcellularLocation>
</comment>
<dbReference type="InterPro" id="IPR036864">
    <property type="entry name" value="Zn2-C6_fun-type_DNA-bd_sf"/>
</dbReference>
<dbReference type="EMBL" id="JAAQHG020000018">
    <property type="protein sequence ID" value="KAL1585611.1"/>
    <property type="molecule type" value="Genomic_DNA"/>
</dbReference>
<dbReference type="CDD" id="cd00067">
    <property type="entry name" value="GAL4"/>
    <property type="match status" value="1"/>
</dbReference>
<feature type="compositionally biased region" description="Low complexity" evidence="3">
    <location>
        <begin position="125"/>
        <end position="148"/>
    </location>
</feature>
<evidence type="ECO:0000256" key="1">
    <source>
        <dbReference type="ARBA" id="ARBA00004123"/>
    </source>
</evidence>
<dbReference type="GeneID" id="96007436"/>